<protein>
    <submittedName>
        <fullName evidence="4">Uncharacterized protein DDB_G0271670-like</fullName>
    </submittedName>
</protein>
<accession>A0A6P6XRJ1</accession>
<dbReference type="KEGG" id="dpte:113790530"/>
<feature type="compositionally biased region" description="Low complexity" evidence="1">
    <location>
        <begin position="137"/>
        <end position="148"/>
    </location>
</feature>
<evidence type="ECO:0000256" key="2">
    <source>
        <dbReference type="SAM" id="SignalP"/>
    </source>
</evidence>
<dbReference type="OrthoDB" id="10575668at2759"/>
<dbReference type="InParanoid" id="A0A6P6XRJ1"/>
<feature type="compositionally biased region" description="Polar residues" evidence="1">
    <location>
        <begin position="398"/>
        <end position="409"/>
    </location>
</feature>
<keyword evidence="3" id="KW-1185">Reference proteome</keyword>
<feature type="signal peptide" evidence="2">
    <location>
        <begin position="1"/>
        <end position="24"/>
    </location>
</feature>
<dbReference type="RefSeq" id="XP_027196010.1">
    <property type="nucleotide sequence ID" value="XM_027340209.1"/>
</dbReference>
<evidence type="ECO:0000313" key="4">
    <source>
        <dbReference type="RefSeq" id="XP_027196010.1"/>
    </source>
</evidence>
<evidence type="ECO:0000313" key="3">
    <source>
        <dbReference type="Proteomes" id="UP000515146"/>
    </source>
</evidence>
<feature type="region of interest" description="Disordered" evidence="1">
    <location>
        <begin position="328"/>
        <end position="421"/>
    </location>
</feature>
<feature type="compositionally biased region" description="Polar residues" evidence="1">
    <location>
        <begin position="254"/>
        <end position="267"/>
    </location>
</feature>
<sequence>MYNFKTNILHYVLINMLIREIVSAGSGPVLIKMAGDKKGNKKGGGNLILISGGKCGGPTLIKGGGGGKKGGGEQMILVGGQGNCEEKKQVHVVKQIVPVPYYIPKPVYKYILRHHYVPVRQYIMKPVPVPYPMKSYSKSSYGGSHDSGYGSGGGGSTYSSDSSSNYGSSSSYDSDSSSSKYGGGYGNGNDGSGSSESYGMNYDDPNGNGGSNGNGQMTAGYQRQSYDSTPYPVQQQQSMMMDNQQGVDVGSNGGRSNNDYQNGLTHGHSSMGPYKAAATNSYYFESPTSSYGQSYSSASEYPSSSMNSPLYAPVYSGPNGRYYTTNQMFNDTNGGSTTNLISPSTSSSTYGTISVQPTAIESDSNASHLTGVSSSSSTSSSHTSSIHSSPNDFLRLQPHSSYDRSSAFSSKKIRSKSAKMDLERTKKLLIDSFSPLGLNE</sequence>
<feature type="compositionally biased region" description="Gly residues" evidence="1">
    <location>
        <begin position="181"/>
        <end position="191"/>
    </location>
</feature>
<dbReference type="Proteomes" id="UP000515146">
    <property type="component" value="Unplaced"/>
</dbReference>
<evidence type="ECO:0000256" key="1">
    <source>
        <dbReference type="SAM" id="MobiDB-lite"/>
    </source>
</evidence>
<name>A0A6P6XRJ1_DERPT</name>
<feature type="compositionally biased region" description="Low complexity" evidence="1">
    <location>
        <begin position="234"/>
        <end position="245"/>
    </location>
</feature>
<feature type="region of interest" description="Disordered" evidence="1">
    <location>
        <begin position="137"/>
        <end position="267"/>
    </location>
</feature>
<feature type="compositionally biased region" description="Polar residues" evidence="1">
    <location>
        <begin position="328"/>
        <end position="372"/>
    </location>
</feature>
<feature type="compositionally biased region" description="Low complexity" evidence="1">
    <location>
        <begin position="373"/>
        <end position="389"/>
    </location>
</feature>
<feature type="compositionally biased region" description="Polar residues" evidence="1">
    <location>
        <begin position="216"/>
        <end position="233"/>
    </location>
</feature>
<dbReference type="OMA" id="DEYHNGA"/>
<dbReference type="AlphaFoldDB" id="A0A6P6XRJ1"/>
<keyword evidence="2" id="KW-0732">Signal</keyword>
<organism evidence="3 4">
    <name type="scientific">Dermatophagoides pteronyssinus</name>
    <name type="common">European house dust mite</name>
    <dbReference type="NCBI Taxonomy" id="6956"/>
    <lineage>
        <taxon>Eukaryota</taxon>
        <taxon>Metazoa</taxon>
        <taxon>Ecdysozoa</taxon>
        <taxon>Arthropoda</taxon>
        <taxon>Chelicerata</taxon>
        <taxon>Arachnida</taxon>
        <taxon>Acari</taxon>
        <taxon>Acariformes</taxon>
        <taxon>Sarcoptiformes</taxon>
        <taxon>Astigmata</taxon>
        <taxon>Psoroptidia</taxon>
        <taxon>Analgoidea</taxon>
        <taxon>Pyroglyphidae</taxon>
        <taxon>Dermatophagoidinae</taxon>
        <taxon>Dermatophagoides</taxon>
    </lineage>
</organism>
<gene>
    <name evidence="4" type="primary">LOC113790530</name>
</gene>
<proteinExistence type="predicted"/>
<feature type="chain" id="PRO_5027627837" evidence="2">
    <location>
        <begin position="25"/>
        <end position="440"/>
    </location>
</feature>
<feature type="compositionally biased region" description="Low complexity" evidence="1">
    <location>
        <begin position="157"/>
        <end position="180"/>
    </location>
</feature>
<reference evidence="4" key="1">
    <citation type="submission" date="2025-08" db="UniProtKB">
        <authorList>
            <consortium name="RefSeq"/>
        </authorList>
    </citation>
    <scope>IDENTIFICATION</scope>
    <source>
        <strain evidence="4">Airmid</strain>
    </source>
</reference>